<feature type="transmembrane region" description="Helical" evidence="1">
    <location>
        <begin position="25"/>
        <end position="46"/>
    </location>
</feature>
<proteinExistence type="predicted"/>
<keyword evidence="1" id="KW-1133">Transmembrane helix</keyword>
<dbReference type="Proteomes" id="UP000308199">
    <property type="component" value="Unassembled WGS sequence"/>
</dbReference>
<evidence type="ECO:0000313" key="2">
    <source>
        <dbReference type="EMBL" id="THH11915.1"/>
    </source>
</evidence>
<dbReference type="OrthoDB" id="3242376at2759"/>
<organism evidence="2 3">
    <name type="scientific">Phellinidium pouzarii</name>
    <dbReference type="NCBI Taxonomy" id="167371"/>
    <lineage>
        <taxon>Eukaryota</taxon>
        <taxon>Fungi</taxon>
        <taxon>Dikarya</taxon>
        <taxon>Basidiomycota</taxon>
        <taxon>Agaricomycotina</taxon>
        <taxon>Agaricomycetes</taxon>
        <taxon>Hymenochaetales</taxon>
        <taxon>Hymenochaetaceae</taxon>
        <taxon>Phellinidium</taxon>
    </lineage>
</organism>
<keyword evidence="1" id="KW-0472">Membrane</keyword>
<accession>A0A4S4LJC1</accession>
<feature type="transmembrane region" description="Helical" evidence="1">
    <location>
        <begin position="114"/>
        <end position="134"/>
    </location>
</feature>
<feature type="transmembrane region" description="Helical" evidence="1">
    <location>
        <begin position="73"/>
        <end position="93"/>
    </location>
</feature>
<sequence length="209" mass="23133">MQIIINISSGATLSLRLFALYEQSLWILLLLVPCLVAEITVESWAVSGGVPVLLPSGQIGCILTGKSTQGNRFAAFWIGQLVFPTIIFVLTFARAFRSGFMRGGILEIILRDGLIYFLVIFCANLMNVVTYATALEDVKFINAPFTNVITSLMICRLTLNLRAGRDENVETLPSLRFTNLSKLPTRHSSRPFQSNSRALELSTFSVSHD</sequence>
<evidence type="ECO:0000256" key="1">
    <source>
        <dbReference type="SAM" id="Phobius"/>
    </source>
</evidence>
<keyword evidence="1" id="KW-0812">Transmembrane</keyword>
<keyword evidence="3" id="KW-1185">Reference proteome</keyword>
<comment type="caution">
    <text evidence="2">The sequence shown here is derived from an EMBL/GenBank/DDBJ whole genome shotgun (WGS) entry which is preliminary data.</text>
</comment>
<protein>
    <submittedName>
        <fullName evidence="2">Uncharacterized protein</fullName>
    </submittedName>
</protein>
<dbReference type="AlphaFoldDB" id="A0A4S4LJC1"/>
<name>A0A4S4LJC1_9AGAM</name>
<dbReference type="EMBL" id="SGPK01000006">
    <property type="protein sequence ID" value="THH11915.1"/>
    <property type="molecule type" value="Genomic_DNA"/>
</dbReference>
<evidence type="ECO:0000313" key="3">
    <source>
        <dbReference type="Proteomes" id="UP000308199"/>
    </source>
</evidence>
<reference evidence="2 3" key="1">
    <citation type="submission" date="2019-02" db="EMBL/GenBank/DDBJ databases">
        <title>Genome sequencing of the rare red list fungi Phellinidium pouzarii.</title>
        <authorList>
            <person name="Buettner E."/>
            <person name="Kellner H."/>
        </authorList>
    </citation>
    <scope>NUCLEOTIDE SEQUENCE [LARGE SCALE GENOMIC DNA]</scope>
    <source>
        <strain evidence="2 3">DSM 108285</strain>
    </source>
</reference>
<gene>
    <name evidence="2" type="ORF">EW145_g343</name>
</gene>